<evidence type="ECO:0000313" key="2">
    <source>
        <dbReference type="EMBL" id="KAF5810702.1"/>
    </source>
</evidence>
<feature type="region of interest" description="Disordered" evidence="1">
    <location>
        <begin position="21"/>
        <end position="47"/>
    </location>
</feature>
<keyword evidence="3" id="KW-1185">Reference proteome</keyword>
<comment type="caution">
    <text evidence="2">The sequence shown here is derived from an EMBL/GenBank/DDBJ whole genome shotgun (WGS) entry which is preliminary data.</text>
</comment>
<dbReference type="Proteomes" id="UP000215914">
    <property type="component" value="Unassembled WGS sequence"/>
</dbReference>
<evidence type="ECO:0000256" key="1">
    <source>
        <dbReference type="SAM" id="MobiDB-lite"/>
    </source>
</evidence>
<organism evidence="2 3">
    <name type="scientific">Helianthus annuus</name>
    <name type="common">Common sunflower</name>
    <dbReference type="NCBI Taxonomy" id="4232"/>
    <lineage>
        <taxon>Eukaryota</taxon>
        <taxon>Viridiplantae</taxon>
        <taxon>Streptophyta</taxon>
        <taxon>Embryophyta</taxon>
        <taxon>Tracheophyta</taxon>
        <taxon>Spermatophyta</taxon>
        <taxon>Magnoliopsida</taxon>
        <taxon>eudicotyledons</taxon>
        <taxon>Gunneridae</taxon>
        <taxon>Pentapetalae</taxon>
        <taxon>asterids</taxon>
        <taxon>campanulids</taxon>
        <taxon>Asterales</taxon>
        <taxon>Asteraceae</taxon>
        <taxon>Asteroideae</taxon>
        <taxon>Heliantheae alliance</taxon>
        <taxon>Heliantheae</taxon>
        <taxon>Helianthus</taxon>
    </lineage>
</organism>
<name>A0A9K3J8Y6_HELAN</name>
<dbReference type="EMBL" id="MNCJ02000319">
    <property type="protein sequence ID" value="KAF5810702.1"/>
    <property type="molecule type" value="Genomic_DNA"/>
</dbReference>
<reference evidence="2" key="1">
    <citation type="journal article" date="2017" name="Nature">
        <title>The sunflower genome provides insights into oil metabolism, flowering and Asterid evolution.</title>
        <authorList>
            <person name="Badouin H."/>
            <person name="Gouzy J."/>
            <person name="Grassa C.J."/>
            <person name="Murat F."/>
            <person name="Staton S.E."/>
            <person name="Cottret L."/>
            <person name="Lelandais-Briere C."/>
            <person name="Owens G.L."/>
            <person name="Carrere S."/>
            <person name="Mayjonade B."/>
            <person name="Legrand L."/>
            <person name="Gill N."/>
            <person name="Kane N.C."/>
            <person name="Bowers J.E."/>
            <person name="Hubner S."/>
            <person name="Bellec A."/>
            <person name="Berard A."/>
            <person name="Berges H."/>
            <person name="Blanchet N."/>
            <person name="Boniface M.C."/>
            <person name="Brunel D."/>
            <person name="Catrice O."/>
            <person name="Chaidir N."/>
            <person name="Claudel C."/>
            <person name="Donnadieu C."/>
            <person name="Faraut T."/>
            <person name="Fievet G."/>
            <person name="Helmstetter N."/>
            <person name="King M."/>
            <person name="Knapp S.J."/>
            <person name="Lai Z."/>
            <person name="Le Paslier M.C."/>
            <person name="Lippi Y."/>
            <person name="Lorenzon L."/>
            <person name="Mandel J.R."/>
            <person name="Marage G."/>
            <person name="Marchand G."/>
            <person name="Marquand E."/>
            <person name="Bret-Mestries E."/>
            <person name="Morien E."/>
            <person name="Nambeesan S."/>
            <person name="Nguyen T."/>
            <person name="Pegot-Espagnet P."/>
            <person name="Pouilly N."/>
            <person name="Raftis F."/>
            <person name="Sallet E."/>
            <person name="Schiex T."/>
            <person name="Thomas J."/>
            <person name="Vandecasteele C."/>
            <person name="Vares D."/>
            <person name="Vear F."/>
            <person name="Vautrin S."/>
            <person name="Crespi M."/>
            <person name="Mangin B."/>
            <person name="Burke J.M."/>
            <person name="Salse J."/>
            <person name="Munos S."/>
            <person name="Vincourt P."/>
            <person name="Rieseberg L.H."/>
            <person name="Langlade N.B."/>
        </authorList>
    </citation>
    <scope>NUCLEOTIDE SEQUENCE</scope>
    <source>
        <tissue evidence="2">Leaves</tissue>
    </source>
</reference>
<evidence type="ECO:0000313" key="3">
    <source>
        <dbReference type="Proteomes" id="UP000215914"/>
    </source>
</evidence>
<evidence type="ECO:0008006" key="4">
    <source>
        <dbReference type="Google" id="ProtNLM"/>
    </source>
</evidence>
<dbReference type="Gramene" id="mRNA:HanXRQr2_Chr04g0172721">
    <property type="protein sequence ID" value="CDS:HanXRQr2_Chr04g0172721.1"/>
    <property type="gene ID" value="HanXRQr2_Chr04g0172721"/>
</dbReference>
<proteinExistence type="predicted"/>
<accession>A0A9K3J8Y6</accession>
<dbReference type="AlphaFoldDB" id="A0A9K3J8Y6"/>
<gene>
    <name evidence="2" type="ORF">HanXRQr2_Chr04g0172721</name>
</gene>
<sequence>MGAYKLFIMLARFVDGEKVKGNIDENKGKGKDKVNGKQANPNAGRYSNEGADAVVRNDIGGGGRSFLDSVLNRHPESEKIDTIKIDDNLEAFCGWHGTSLMGKVVDIKLPISLRTLLRDKGWDKVSIKYVSGLTVMLVFKDVEECDRFLENVDTWKDMFGTLDKWNGNNKVEDERIAWLQVHEVPLQLAIDQVFNLIGGRYGVVVQPACMSADDANFSNAYIGVLSKSHARVSDRVDLLWRGVSFHVWIDEDVGEWLPDCVEEFDAEGDEGSSELFRNNAEREENVRSMPTNEVDTDMEMGEIRSKVIVQNSEVNENANVLKQGAEFIIGRSSEVNENNVNVLVRKKYRKKTGIKNRGGFSGSSERPKK</sequence>
<protein>
    <recommendedName>
        <fullName evidence="4">DUF4283 domain-containing protein</fullName>
    </recommendedName>
</protein>
<feature type="compositionally biased region" description="Basic and acidic residues" evidence="1">
    <location>
        <begin position="21"/>
        <end position="35"/>
    </location>
</feature>
<reference evidence="2" key="2">
    <citation type="submission" date="2020-06" db="EMBL/GenBank/DDBJ databases">
        <title>Helianthus annuus Genome sequencing and assembly Release 2.</title>
        <authorList>
            <person name="Gouzy J."/>
            <person name="Langlade N."/>
            <person name="Munos S."/>
        </authorList>
    </citation>
    <scope>NUCLEOTIDE SEQUENCE</scope>
    <source>
        <tissue evidence="2">Leaves</tissue>
    </source>
</reference>